<feature type="transmembrane region" description="Helical" evidence="5">
    <location>
        <begin position="135"/>
        <end position="158"/>
    </location>
</feature>
<evidence type="ECO:0000313" key="7">
    <source>
        <dbReference type="Proteomes" id="UP000824041"/>
    </source>
</evidence>
<proteinExistence type="predicted"/>
<evidence type="ECO:0000256" key="2">
    <source>
        <dbReference type="ARBA" id="ARBA00022692"/>
    </source>
</evidence>
<dbReference type="InterPro" id="IPR003825">
    <property type="entry name" value="Colicin-V_CvpA"/>
</dbReference>
<feature type="transmembrane region" description="Helical" evidence="5">
    <location>
        <begin position="170"/>
        <end position="194"/>
    </location>
</feature>
<evidence type="ECO:0000256" key="4">
    <source>
        <dbReference type="ARBA" id="ARBA00023136"/>
    </source>
</evidence>
<keyword evidence="2 5" id="KW-0812">Transmembrane</keyword>
<evidence type="ECO:0000313" key="6">
    <source>
        <dbReference type="EMBL" id="HIZ21954.1"/>
    </source>
</evidence>
<dbReference type="AlphaFoldDB" id="A0A9D2DS28"/>
<comment type="caution">
    <text evidence="6">The sequence shown here is derived from an EMBL/GenBank/DDBJ whole genome shotgun (WGS) entry which is preliminary data.</text>
</comment>
<dbReference type="EMBL" id="DXBU01000054">
    <property type="protein sequence ID" value="HIZ21954.1"/>
    <property type="molecule type" value="Genomic_DNA"/>
</dbReference>
<dbReference type="GO" id="GO:0016020">
    <property type="term" value="C:membrane"/>
    <property type="evidence" value="ECO:0007669"/>
    <property type="project" value="UniProtKB-SubCell"/>
</dbReference>
<dbReference type="GO" id="GO:0009403">
    <property type="term" value="P:toxin biosynthetic process"/>
    <property type="evidence" value="ECO:0007669"/>
    <property type="project" value="InterPro"/>
</dbReference>
<gene>
    <name evidence="6" type="ORF">IAA21_04030</name>
</gene>
<reference evidence="6" key="1">
    <citation type="journal article" date="2021" name="PeerJ">
        <title>Extensive microbial diversity within the chicken gut microbiome revealed by metagenomics and culture.</title>
        <authorList>
            <person name="Gilroy R."/>
            <person name="Ravi A."/>
            <person name="Getino M."/>
            <person name="Pursley I."/>
            <person name="Horton D.L."/>
            <person name="Alikhan N.F."/>
            <person name="Baker D."/>
            <person name="Gharbi K."/>
            <person name="Hall N."/>
            <person name="Watson M."/>
            <person name="Adriaenssens E.M."/>
            <person name="Foster-Nyarko E."/>
            <person name="Jarju S."/>
            <person name="Secka A."/>
            <person name="Antonio M."/>
            <person name="Oren A."/>
            <person name="Chaudhuri R.R."/>
            <person name="La Ragione R."/>
            <person name="Hildebrand F."/>
            <person name="Pallen M.J."/>
        </authorList>
    </citation>
    <scope>NUCLEOTIDE SEQUENCE</scope>
    <source>
        <strain evidence="6">14324</strain>
    </source>
</reference>
<keyword evidence="3 5" id="KW-1133">Transmembrane helix</keyword>
<reference evidence="6" key="2">
    <citation type="submission" date="2021-04" db="EMBL/GenBank/DDBJ databases">
        <authorList>
            <person name="Gilroy R."/>
        </authorList>
    </citation>
    <scope>NUCLEOTIDE SEQUENCE</scope>
    <source>
        <strain evidence="6">14324</strain>
    </source>
</reference>
<evidence type="ECO:0000256" key="1">
    <source>
        <dbReference type="ARBA" id="ARBA00004141"/>
    </source>
</evidence>
<feature type="transmembrane region" description="Helical" evidence="5">
    <location>
        <begin position="6"/>
        <end position="23"/>
    </location>
</feature>
<feature type="transmembrane region" description="Helical" evidence="5">
    <location>
        <begin position="30"/>
        <end position="50"/>
    </location>
</feature>
<dbReference type="PANTHER" id="PTHR37306:SF1">
    <property type="entry name" value="COLICIN V PRODUCTION PROTEIN"/>
    <property type="match status" value="1"/>
</dbReference>
<protein>
    <submittedName>
        <fullName evidence="6">CvpA family protein</fullName>
    </submittedName>
</protein>
<sequence length="230" mass="25597">MTWTWLGAAVLAFLVLTCFVGYRRGFVKEVVSALFLLLSIGIAWAVNPYVNEFIRENTPVYETVQEGCQNFVEAESEGGTSQEEENSLIEGLALPDLFKDNIEDNNTQGVYEYLAVSTLGEYISEYLAQSVVNGISFLISFLLATLLVRMVSYALNVLSRLPVINGVNKAAGALIGIIKGVIFIWLAFLILTILCNTQAGKIGLEMIERDPFLSFLYDTDIFIRIFMSIF</sequence>
<name>A0A9D2DS28_9FIRM</name>
<comment type="subcellular location">
    <subcellularLocation>
        <location evidence="1">Membrane</location>
        <topology evidence="1">Multi-pass membrane protein</topology>
    </subcellularLocation>
</comment>
<accession>A0A9D2DS28</accession>
<evidence type="ECO:0000256" key="5">
    <source>
        <dbReference type="SAM" id="Phobius"/>
    </source>
</evidence>
<dbReference type="Proteomes" id="UP000824041">
    <property type="component" value="Unassembled WGS sequence"/>
</dbReference>
<keyword evidence="4 5" id="KW-0472">Membrane</keyword>
<dbReference type="Pfam" id="PF02674">
    <property type="entry name" value="Colicin_V"/>
    <property type="match status" value="1"/>
</dbReference>
<dbReference type="PANTHER" id="PTHR37306">
    <property type="entry name" value="COLICIN V PRODUCTION PROTEIN"/>
    <property type="match status" value="1"/>
</dbReference>
<organism evidence="6 7">
    <name type="scientific">Candidatus Blautia faecigallinarum</name>
    <dbReference type="NCBI Taxonomy" id="2838488"/>
    <lineage>
        <taxon>Bacteria</taxon>
        <taxon>Bacillati</taxon>
        <taxon>Bacillota</taxon>
        <taxon>Clostridia</taxon>
        <taxon>Lachnospirales</taxon>
        <taxon>Lachnospiraceae</taxon>
        <taxon>Blautia</taxon>
    </lineage>
</organism>
<evidence type="ECO:0000256" key="3">
    <source>
        <dbReference type="ARBA" id="ARBA00022989"/>
    </source>
</evidence>